<dbReference type="Pfam" id="PF04263">
    <property type="entry name" value="TPK_catalytic"/>
    <property type="match status" value="1"/>
</dbReference>
<comment type="caution">
    <text evidence="8">The sequence shown here is derived from an EMBL/GenBank/DDBJ whole genome shotgun (WGS) entry which is preliminary data.</text>
</comment>
<gene>
    <name evidence="8" type="ORF">HMPREF0673_01574</name>
</gene>
<dbReference type="InterPro" id="IPR036759">
    <property type="entry name" value="TPK_catalytic_sf"/>
</dbReference>
<feature type="domain" description="Thiamin pyrophosphokinase catalytic" evidence="6">
    <location>
        <begin position="38"/>
        <end position="138"/>
    </location>
</feature>
<dbReference type="CDD" id="cd07995">
    <property type="entry name" value="TPK"/>
    <property type="match status" value="1"/>
</dbReference>
<keyword evidence="4" id="KW-0067">ATP-binding</keyword>
<dbReference type="InterPro" id="IPR006282">
    <property type="entry name" value="Thi_PPkinase"/>
</dbReference>
<dbReference type="EMBL" id="AFZZ01000138">
    <property type="protein sequence ID" value="EHJ39631.1"/>
    <property type="molecule type" value="Genomic_DNA"/>
</dbReference>
<dbReference type="SUPFAM" id="SSF63999">
    <property type="entry name" value="Thiamin pyrophosphokinase, catalytic domain"/>
    <property type="match status" value="1"/>
</dbReference>
<dbReference type="Gene3D" id="3.40.50.10240">
    <property type="entry name" value="Thiamin pyrophosphokinase, catalytic domain"/>
    <property type="match status" value="1"/>
</dbReference>
<evidence type="ECO:0000259" key="7">
    <source>
        <dbReference type="Pfam" id="PF21275"/>
    </source>
</evidence>
<dbReference type="Pfam" id="PF21275">
    <property type="entry name" value="Thi_PPkinase_C"/>
    <property type="match status" value="1"/>
</dbReference>
<evidence type="ECO:0000313" key="9">
    <source>
        <dbReference type="Proteomes" id="UP000004407"/>
    </source>
</evidence>
<accession>G6AY65</accession>
<dbReference type="PANTHER" id="PTHR41299:SF1">
    <property type="entry name" value="THIAMINE PYROPHOSPHOKINASE"/>
    <property type="match status" value="1"/>
</dbReference>
<dbReference type="GO" id="GO:0006772">
    <property type="term" value="P:thiamine metabolic process"/>
    <property type="evidence" value="ECO:0007669"/>
    <property type="project" value="UniProtKB-UniRule"/>
</dbReference>
<proteinExistence type="predicted"/>
<protein>
    <recommendedName>
        <fullName evidence="5">Thiamine diphosphokinase</fullName>
        <ecNumber evidence="5">2.7.6.2</ecNumber>
    </recommendedName>
</protein>
<evidence type="ECO:0000256" key="5">
    <source>
        <dbReference type="NCBIfam" id="TIGR01378"/>
    </source>
</evidence>
<keyword evidence="2" id="KW-0547">Nucleotide-binding</keyword>
<evidence type="ECO:0000256" key="2">
    <source>
        <dbReference type="ARBA" id="ARBA00022741"/>
    </source>
</evidence>
<keyword evidence="1" id="KW-0808">Transferase</keyword>
<evidence type="ECO:0000256" key="1">
    <source>
        <dbReference type="ARBA" id="ARBA00022679"/>
    </source>
</evidence>
<dbReference type="GeneID" id="78337229"/>
<dbReference type="Proteomes" id="UP000004407">
    <property type="component" value="Unassembled WGS sequence"/>
</dbReference>
<dbReference type="PANTHER" id="PTHR41299">
    <property type="entry name" value="THIAMINE PYROPHOSPHOKINASE"/>
    <property type="match status" value="1"/>
</dbReference>
<evidence type="ECO:0000256" key="3">
    <source>
        <dbReference type="ARBA" id="ARBA00022777"/>
    </source>
</evidence>
<dbReference type="NCBIfam" id="TIGR01378">
    <property type="entry name" value="thi_PPkinase"/>
    <property type="match status" value="1"/>
</dbReference>
<reference evidence="8 9" key="1">
    <citation type="submission" date="2011-08" db="EMBL/GenBank/DDBJ databases">
        <authorList>
            <person name="Weinstock G."/>
            <person name="Sodergren E."/>
            <person name="Clifton S."/>
            <person name="Fulton L."/>
            <person name="Fulton B."/>
            <person name="Courtney L."/>
            <person name="Fronick C."/>
            <person name="Harrison M."/>
            <person name="Strong C."/>
            <person name="Farmer C."/>
            <person name="Delahaunty K."/>
            <person name="Markovic C."/>
            <person name="Hall O."/>
            <person name="Minx P."/>
            <person name="Tomlinson C."/>
            <person name="Mitreva M."/>
            <person name="Hou S."/>
            <person name="Chen J."/>
            <person name="Wollam A."/>
            <person name="Pepin K.H."/>
            <person name="Johnson M."/>
            <person name="Bhonagiri V."/>
            <person name="Zhang X."/>
            <person name="Suruliraj S."/>
            <person name="Warren W."/>
            <person name="Chinwalla A."/>
            <person name="Mardis E.R."/>
            <person name="Wilson R.K."/>
        </authorList>
    </citation>
    <scope>NUCLEOTIDE SEQUENCE [LARGE SCALE GENOMIC DNA]</scope>
    <source>
        <strain evidence="8 9">DSM 18206</strain>
    </source>
</reference>
<evidence type="ECO:0000256" key="4">
    <source>
        <dbReference type="ARBA" id="ARBA00022840"/>
    </source>
</evidence>
<feature type="domain" description="Thiamin pyrophosphokinase-like substrate-binding" evidence="7">
    <location>
        <begin position="148"/>
        <end position="216"/>
    </location>
</feature>
<dbReference type="GO" id="GO:0004788">
    <property type="term" value="F:thiamine diphosphokinase activity"/>
    <property type="evidence" value="ECO:0007669"/>
    <property type="project" value="UniProtKB-UniRule"/>
</dbReference>
<name>G6AY65_9BACT</name>
<dbReference type="InterPro" id="IPR053149">
    <property type="entry name" value="TPK"/>
</dbReference>
<organism evidence="8 9">
    <name type="scientific">Leyella stercorea DSM 18206</name>
    <dbReference type="NCBI Taxonomy" id="1002367"/>
    <lineage>
        <taxon>Bacteria</taxon>
        <taxon>Pseudomonadati</taxon>
        <taxon>Bacteroidota</taxon>
        <taxon>Bacteroidia</taxon>
        <taxon>Bacteroidales</taxon>
        <taxon>Prevotellaceae</taxon>
        <taxon>Leyella</taxon>
    </lineage>
</organism>
<sequence>MCNQPHTPKSFASLQPDGFDAVVVAGGDFPTHAVPLTLVEQARMLAACDSAGEELIRRGYMPTAIIGDCDSMSQEFLTAHRDIIYKVEEQDYNDLTKATRFCVERGCRRIAYVGATGKREDHTLGNISLLDFYRREMHIAALMATDHGVFLSASGTTELATFAGQQVSIFNLTCSHLEGDGLRWQPYAFAAMWQGTLNEATGESITLRGDGSYMVYGVYE</sequence>
<dbReference type="GO" id="GO:0016301">
    <property type="term" value="F:kinase activity"/>
    <property type="evidence" value="ECO:0007669"/>
    <property type="project" value="UniProtKB-KW"/>
</dbReference>
<dbReference type="GO" id="GO:0005524">
    <property type="term" value="F:ATP binding"/>
    <property type="evidence" value="ECO:0007669"/>
    <property type="project" value="UniProtKB-KW"/>
</dbReference>
<dbReference type="InterPro" id="IPR049442">
    <property type="entry name" value="Thi_PPkinase-like_C"/>
</dbReference>
<keyword evidence="3 8" id="KW-0418">Kinase</keyword>
<dbReference type="eggNOG" id="COG1564">
    <property type="taxonomic scope" value="Bacteria"/>
</dbReference>
<dbReference type="RefSeq" id="WP_007899981.1">
    <property type="nucleotide sequence ID" value="NZ_JH379430.1"/>
</dbReference>
<evidence type="ECO:0000313" key="8">
    <source>
        <dbReference type="EMBL" id="EHJ39631.1"/>
    </source>
</evidence>
<dbReference type="AlphaFoldDB" id="G6AY65"/>
<dbReference type="GO" id="GO:0009229">
    <property type="term" value="P:thiamine diphosphate biosynthetic process"/>
    <property type="evidence" value="ECO:0007669"/>
    <property type="project" value="InterPro"/>
</dbReference>
<evidence type="ECO:0000259" key="6">
    <source>
        <dbReference type="Pfam" id="PF04263"/>
    </source>
</evidence>
<dbReference type="PATRIC" id="fig|1002367.3.peg.1271"/>
<dbReference type="HOGENOM" id="CLU_044237_2_0_10"/>
<dbReference type="InterPro" id="IPR007371">
    <property type="entry name" value="TPK_catalytic"/>
</dbReference>
<dbReference type="EC" id="2.7.6.2" evidence="5"/>